<dbReference type="NCBIfam" id="NF037979">
    <property type="entry name" value="Na_transp"/>
    <property type="match status" value="1"/>
</dbReference>
<comment type="subcellular location">
    <subcellularLocation>
        <location evidence="1">Membrane</location>
        <topology evidence="1">Multi-pass membrane protein</topology>
    </subcellularLocation>
</comment>
<dbReference type="AlphaFoldDB" id="A0A916VE33"/>
<evidence type="ECO:0000256" key="1">
    <source>
        <dbReference type="ARBA" id="ARBA00004141"/>
    </source>
</evidence>
<evidence type="ECO:0000256" key="2">
    <source>
        <dbReference type="ARBA" id="ARBA00022448"/>
    </source>
</evidence>
<dbReference type="PRINTS" id="PR00176">
    <property type="entry name" value="NANEUSMPORT"/>
</dbReference>
<evidence type="ECO:0000256" key="4">
    <source>
        <dbReference type="ARBA" id="ARBA00022989"/>
    </source>
</evidence>
<keyword evidence="6" id="KW-0769">Symport</keyword>
<dbReference type="PANTHER" id="PTHR42948:SF1">
    <property type="entry name" value="TRANSPORTER"/>
    <property type="match status" value="1"/>
</dbReference>
<feature type="transmembrane region" description="Helical" evidence="7">
    <location>
        <begin position="146"/>
        <end position="164"/>
    </location>
</feature>
<evidence type="ECO:0000313" key="8">
    <source>
        <dbReference type="EMBL" id="GFO86331.1"/>
    </source>
</evidence>
<dbReference type="Proteomes" id="UP000613208">
    <property type="component" value="Unassembled WGS sequence"/>
</dbReference>
<dbReference type="PROSITE" id="PS50267">
    <property type="entry name" value="NA_NEUROTRAN_SYMP_3"/>
    <property type="match status" value="1"/>
</dbReference>
<dbReference type="InterPro" id="IPR047218">
    <property type="entry name" value="YocR/YhdH-like"/>
</dbReference>
<dbReference type="Pfam" id="PF00209">
    <property type="entry name" value="SNF"/>
    <property type="match status" value="2"/>
</dbReference>
<feature type="transmembrane region" description="Helical" evidence="7">
    <location>
        <begin position="391"/>
        <end position="410"/>
    </location>
</feature>
<feature type="transmembrane region" description="Helical" evidence="7">
    <location>
        <begin position="256"/>
        <end position="282"/>
    </location>
</feature>
<dbReference type="PANTHER" id="PTHR42948">
    <property type="entry name" value="TRANSPORTER"/>
    <property type="match status" value="1"/>
</dbReference>
<reference evidence="8" key="1">
    <citation type="submission" date="2020-06" db="EMBL/GenBank/DDBJ databases">
        <title>Characterization of fructooligosaccharide metabolism and fructooligosaccharide-degrading enzymes in human commensal butyrate producers.</title>
        <authorList>
            <person name="Tanno H."/>
            <person name="Fujii T."/>
            <person name="Hirano K."/>
            <person name="Maeno S."/>
            <person name="Tonozuka T."/>
            <person name="Sakamoto M."/>
            <person name="Ohkuma M."/>
            <person name="Tochio T."/>
            <person name="Endo A."/>
        </authorList>
    </citation>
    <scope>NUCLEOTIDE SEQUENCE</scope>
    <source>
        <strain evidence="8">JCM 17466</strain>
    </source>
</reference>
<name>A0A916VE33_9FIRM</name>
<feature type="transmembrane region" description="Helical" evidence="7">
    <location>
        <begin position="216"/>
        <end position="244"/>
    </location>
</feature>
<keyword evidence="3 6" id="KW-0812">Transmembrane</keyword>
<feature type="transmembrane region" description="Helical" evidence="7">
    <location>
        <begin position="88"/>
        <end position="112"/>
    </location>
</feature>
<evidence type="ECO:0000256" key="3">
    <source>
        <dbReference type="ARBA" id="ARBA00022692"/>
    </source>
</evidence>
<keyword evidence="2 6" id="KW-0813">Transport</keyword>
<dbReference type="CDD" id="cd10336">
    <property type="entry name" value="SLC6sbd_Tyt1-Like"/>
    <property type="match status" value="1"/>
</dbReference>
<accession>A0A916VE33</accession>
<keyword evidence="4 7" id="KW-1133">Transmembrane helix</keyword>
<organism evidence="8 9">
    <name type="scientific">Anaerostipes butyraticus</name>
    <dbReference type="NCBI Taxonomy" id="645466"/>
    <lineage>
        <taxon>Bacteria</taxon>
        <taxon>Bacillati</taxon>
        <taxon>Bacillota</taxon>
        <taxon>Clostridia</taxon>
        <taxon>Lachnospirales</taxon>
        <taxon>Lachnospiraceae</taxon>
        <taxon>Anaerostipes</taxon>
    </lineage>
</organism>
<evidence type="ECO:0000256" key="5">
    <source>
        <dbReference type="ARBA" id="ARBA00023136"/>
    </source>
</evidence>
<evidence type="ECO:0000313" key="9">
    <source>
        <dbReference type="Proteomes" id="UP000613208"/>
    </source>
</evidence>
<keyword evidence="9" id="KW-1185">Reference proteome</keyword>
<keyword evidence="5 7" id="KW-0472">Membrane</keyword>
<dbReference type="InterPro" id="IPR000175">
    <property type="entry name" value="Na/ntran_symport"/>
</dbReference>
<evidence type="ECO:0000256" key="7">
    <source>
        <dbReference type="SAM" id="Phobius"/>
    </source>
</evidence>
<protein>
    <recommendedName>
        <fullName evidence="6">Transporter</fullName>
    </recommendedName>
</protein>
<proteinExistence type="inferred from homology"/>
<dbReference type="InterPro" id="IPR037272">
    <property type="entry name" value="SNS_sf"/>
</dbReference>
<feature type="transmembrane region" description="Helical" evidence="7">
    <location>
        <begin position="12"/>
        <end position="31"/>
    </location>
</feature>
<feature type="transmembrane region" description="Helical" evidence="7">
    <location>
        <begin position="431"/>
        <end position="452"/>
    </location>
</feature>
<gene>
    <name evidence="8" type="ORF">ANBU17_26780</name>
</gene>
<dbReference type="GO" id="GO:0015293">
    <property type="term" value="F:symporter activity"/>
    <property type="evidence" value="ECO:0007669"/>
    <property type="project" value="UniProtKB-KW"/>
</dbReference>
<dbReference type="SUPFAM" id="SSF161070">
    <property type="entry name" value="SNF-like"/>
    <property type="match status" value="1"/>
</dbReference>
<evidence type="ECO:0000256" key="6">
    <source>
        <dbReference type="RuleBase" id="RU003732"/>
    </source>
</evidence>
<feature type="transmembrane region" description="Helical" evidence="7">
    <location>
        <begin position="176"/>
        <end position="196"/>
    </location>
</feature>
<comment type="similarity">
    <text evidence="6">Belongs to the sodium:neurotransmitter symporter (SNF) (TC 2.A.22) family.</text>
</comment>
<feature type="transmembrane region" description="Helical" evidence="7">
    <location>
        <begin position="37"/>
        <end position="60"/>
    </location>
</feature>
<sequence length="456" mass="50535">MEKREKFSSRIGFILISAGCAIGLGNVWRFPYITGQYGGAAFVLVYLFFLLILGLPILVMEYSVGRASQRSIALSFQELEPKGSKWHWYSYIGMAGNYLLMMFYTVITGWMLCYFFKMLKGDFVQKTTVQVEGIFNDLMGNPGLQIFWMLVVIALGFLVCSGGLQNGVEKITTVMMSCLFVVIVILIVRSVTLPGAAEGLKFYLVPNFQAMKEQGIMTVVSAAMGQSFFTLSLGIGAIAIFGSYIDKSRRLTGEAISVGVLDTLVALMSGLVIFPACSAFGVSADSGPKLVFITLPNVFNEMPGSRIWGALFFLFMTFAALSTIIAVFQNIISFAQDLWGWDLKKAIAFNAVIITVLSLPCALGFNMFSFIQPLGARTTIQDLEDFIVSNNILPLGSLVYLLFCVTRYGWGWKNFLAEANAGKGIRFPKWARRYVTYILPLIVLFLLIQGYADKFF</sequence>
<dbReference type="PROSITE" id="PS00610">
    <property type="entry name" value="NA_NEUROTRAN_SYMP_1"/>
    <property type="match status" value="1"/>
</dbReference>
<comment type="caution">
    <text evidence="8">The sequence shown here is derived from an EMBL/GenBank/DDBJ whole genome shotgun (WGS) entry which is preliminary data.</text>
</comment>
<feature type="transmembrane region" description="Helical" evidence="7">
    <location>
        <begin position="307"/>
        <end position="335"/>
    </location>
</feature>
<dbReference type="EMBL" id="BLYI01000062">
    <property type="protein sequence ID" value="GFO86331.1"/>
    <property type="molecule type" value="Genomic_DNA"/>
</dbReference>
<dbReference type="RefSeq" id="WP_201311986.1">
    <property type="nucleotide sequence ID" value="NZ_BLYI01000062.1"/>
</dbReference>
<dbReference type="GO" id="GO:0016020">
    <property type="term" value="C:membrane"/>
    <property type="evidence" value="ECO:0007669"/>
    <property type="project" value="UniProtKB-SubCell"/>
</dbReference>
<feature type="transmembrane region" description="Helical" evidence="7">
    <location>
        <begin position="347"/>
        <end position="371"/>
    </location>
</feature>